<dbReference type="EC" id="5.2.1.8" evidence="7"/>
<dbReference type="GO" id="GO:0051082">
    <property type="term" value="F:unfolded protein binding"/>
    <property type="evidence" value="ECO:0007669"/>
    <property type="project" value="UniProtKB-UniRule"/>
</dbReference>
<evidence type="ECO:0000313" key="9">
    <source>
        <dbReference type="EMBL" id="MBN8743953.1"/>
    </source>
</evidence>
<dbReference type="Pfam" id="PF09312">
    <property type="entry name" value="SurA_N"/>
    <property type="match status" value="1"/>
</dbReference>
<dbReference type="EMBL" id="JAFKMR010000014">
    <property type="protein sequence ID" value="MBN8743953.1"/>
    <property type="molecule type" value="Genomic_DNA"/>
</dbReference>
<keyword evidence="4 7" id="KW-0697">Rotamase</keyword>
<comment type="domain">
    <text evidence="7">The PPIase activity resides only in the second parvulin domain. The N-terminal region and the C-terminal tail are necessary and sufficient for the chaperone activity of SurA. The PPIase activity is dispensable for SurA to function as a chaperone. The N-terminal region and the C-terminal tail are also required for porin recognition.</text>
</comment>
<dbReference type="InterPro" id="IPR015391">
    <property type="entry name" value="SurA_N"/>
</dbReference>
<feature type="domain" description="PpiC" evidence="8">
    <location>
        <begin position="213"/>
        <end position="314"/>
    </location>
</feature>
<evidence type="ECO:0000259" key="8">
    <source>
        <dbReference type="PROSITE" id="PS50198"/>
    </source>
</evidence>
<evidence type="ECO:0000256" key="6">
    <source>
        <dbReference type="ARBA" id="ARBA00023235"/>
    </source>
</evidence>
<feature type="domain" description="PpiC" evidence="8">
    <location>
        <begin position="325"/>
        <end position="425"/>
    </location>
</feature>
<dbReference type="InterPro" id="IPR000297">
    <property type="entry name" value="PPIase_PpiC"/>
</dbReference>
<reference evidence="9" key="1">
    <citation type="submission" date="2021-02" db="EMBL/GenBank/DDBJ databases">
        <title>Thiocyanate and organic carbon inputs drive convergent selection for specific autotrophic Afipia and Thiobacillus strains within complex microbiomes.</title>
        <authorList>
            <person name="Huddy R.J."/>
            <person name="Sachdeva R."/>
            <person name="Kadzinga F."/>
            <person name="Kantor R.S."/>
            <person name="Harrison S.T.L."/>
            <person name="Banfield J.F."/>
        </authorList>
    </citation>
    <scope>NUCLEOTIDE SEQUENCE</scope>
    <source>
        <strain evidence="9">SCN18_13_7_16_R3_B_64_19</strain>
    </source>
</reference>
<dbReference type="Proteomes" id="UP000664800">
    <property type="component" value="Unassembled WGS sequence"/>
</dbReference>
<dbReference type="InterPro" id="IPR050280">
    <property type="entry name" value="OMP_Chaperone_SurA"/>
</dbReference>
<comment type="catalytic activity">
    <reaction evidence="7">
        <text>[protein]-peptidylproline (omega=180) = [protein]-peptidylproline (omega=0)</text>
        <dbReference type="Rhea" id="RHEA:16237"/>
        <dbReference type="Rhea" id="RHEA-COMP:10747"/>
        <dbReference type="Rhea" id="RHEA-COMP:10748"/>
        <dbReference type="ChEBI" id="CHEBI:83833"/>
        <dbReference type="ChEBI" id="CHEBI:83834"/>
        <dbReference type="EC" id="5.2.1.8"/>
    </reaction>
</comment>
<dbReference type="GO" id="GO:0050821">
    <property type="term" value="P:protein stabilization"/>
    <property type="evidence" value="ECO:0007669"/>
    <property type="project" value="InterPro"/>
</dbReference>
<dbReference type="InterPro" id="IPR027304">
    <property type="entry name" value="Trigger_fact/SurA_dom_sf"/>
</dbReference>
<feature type="signal peptide" evidence="7">
    <location>
        <begin position="1"/>
        <end position="24"/>
    </location>
</feature>
<dbReference type="GO" id="GO:0006457">
    <property type="term" value="P:protein folding"/>
    <property type="evidence" value="ECO:0007669"/>
    <property type="project" value="UniProtKB-UniRule"/>
</dbReference>
<evidence type="ECO:0000256" key="4">
    <source>
        <dbReference type="ARBA" id="ARBA00023110"/>
    </source>
</evidence>
<dbReference type="HAMAP" id="MF_01183">
    <property type="entry name" value="Chaperone_SurA"/>
    <property type="match status" value="1"/>
</dbReference>
<dbReference type="PROSITE" id="PS50198">
    <property type="entry name" value="PPIC_PPIASE_2"/>
    <property type="match status" value="2"/>
</dbReference>
<evidence type="ECO:0000256" key="2">
    <source>
        <dbReference type="ARBA" id="ARBA00022737"/>
    </source>
</evidence>
<keyword evidence="2 7" id="KW-0677">Repeat</keyword>
<keyword evidence="3 7" id="KW-0574">Periplasm</keyword>
<keyword evidence="6 7" id="KW-0413">Isomerase</keyword>
<evidence type="ECO:0000256" key="7">
    <source>
        <dbReference type="HAMAP-Rule" id="MF_01183"/>
    </source>
</evidence>
<dbReference type="RefSeq" id="WP_276729311.1">
    <property type="nucleotide sequence ID" value="NZ_JAFKMR010000014.1"/>
</dbReference>
<feature type="chain" id="PRO_5035027227" description="Chaperone SurA" evidence="7">
    <location>
        <begin position="25"/>
        <end position="472"/>
    </location>
</feature>
<comment type="subcellular location">
    <subcellularLocation>
        <location evidence="7">Periplasm</location>
    </subcellularLocation>
    <text evidence="7">Is capable of associating with the outer membrane.</text>
</comment>
<dbReference type="SUPFAM" id="SSF54534">
    <property type="entry name" value="FKBP-like"/>
    <property type="match status" value="2"/>
</dbReference>
<dbReference type="GO" id="GO:0030288">
    <property type="term" value="C:outer membrane-bounded periplasmic space"/>
    <property type="evidence" value="ECO:0007669"/>
    <property type="project" value="InterPro"/>
</dbReference>
<dbReference type="SUPFAM" id="SSF109998">
    <property type="entry name" value="Triger factor/SurA peptide-binding domain-like"/>
    <property type="match status" value="1"/>
</dbReference>
<sequence length="472" mass="50179" precursor="true">MNKTLPPRALLAMMLASLAVCAQAQGLRLPPGAAGGLSVPAPAAATVPPMAAPPALPSTFSSARTSDGIAAIVGNQVITDYDLQLRVEATRQQAQAAGATLPSAAQLRSQVLNQMIDEVALAQYAEQIGMGVNQDTLDRAIAQVASNNKLTVPELRSAIEKEGMGWTTYRDQLKREILISRLRERSMAQLPTVSESEIDEFLSKQDAAAASPQAAYDIAQIFLPVAQNATEAQVAAVKQKIDAIDAKLKAGADFAQLATQDSQGEGAKRGGDLGMRPANRLPTLFVDTVRNLQPGQISPVIRSAAGFHILKLLQVSGETAAPTTAMQSEVREIVLSAGTDAQRIRAKAELDSIAQAVQNGKVQFSEKARELSQDPATAAKGGALGWVLPGQLDPVLDAALQRLNPGDVSAPIVMGNKVVLLQLVDRAVRPLEASQKRALAREVLQRQKAAEDFDELVRDVRARTYVHIPEND</sequence>
<dbReference type="PANTHER" id="PTHR47637">
    <property type="entry name" value="CHAPERONE SURA"/>
    <property type="match status" value="1"/>
</dbReference>
<keyword evidence="1 7" id="KW-0732">Signal</keyword>
<proteinExistence type="inferred from homology"/>
<dbReference type="GO" id="GO:0003755">
    <property type="term" value="F:peptidyl-prolyl cis-trans isomerase activity"/>
    <property type="evidence" value="ECO:0007669"/>
    <property type="project" value="UniProtKB-UniRule"/>
</dbReference>
<evidence type="ECO:0000256" key="3">
    <source>
        <dbReference type="ARBA" id="ARBA00022764"/>
    </source>
</evidence>
<evidence type="ECO:0000313" key="10">
    <source>
        <dbReference type="Proteomes" id="UP000664800"/>
    </source>
</evidence>
<dbReference type="Gene3D" id="3.10.50.40">
    <property type="match status" value="2"/>
</dbReference>
<protein>
    <recommendedName>
        <fullName evidence="7">Chaperone SurA</fullName>
    </recommendedName>
    <alternativeName>
        <fullName evidence="7">Peptidyl-prolyl cis-trans isomerase SurA</fullName>
        <shortName evidence="7">PPIase SurA</shortName>
        <ecNumber evidence="7">5.2.1.8</ecNumber>
    </alternativeName>
    <alternativeName>
        <fullName evidence="7">Rotamase SurA</fullName>
    </alternativeName>
</protein>
<keyword evidence="5 7" id="KW-0143">Chaperone</keyword>
<evidence type="ECO:0000256" key="1">
    <source>
        <dbReference type="ARBA" id="ARBA00022729"/>
    </source>
</evidence>
<dbReference type="PANTHER" id="PTHR47637:SF1">
    <property type="entry name" value="CHAPERONE SURA"/>
    <property type="match status" value="1"/>
</dbReference>
<evidence type="ECO:0000256" key="5">
    <source>
        <dbReference type="ARBA" id="ARBA00023186"/>
    </source>
</evidence>
<accession>A0A8I1MX84</accession>
<name>A0A8I1MX84_THIA3</name>
<organism evidence="9 10">
    <name type="scientific">Thiomonas arsenitoxydans (strain DSM 22701 / CIP 110005 / 3As)</name>
    <dbReference type="NCBI Taxonomy" id="426114"/>
    <lineage>
        <taxon>Bacteria</taxon>
        <taxon>Pseudomonadati</taxon>
        <taxon>Pseudomonadota</taxon>
        <taxon>Betaproteobacteria</taxon>
        <taxon>Burkholderiales</taxon>
        <taxon>Thiomonas</taxon>
    </lineage>
</organism>
<comment type="caution">
    <text evidence="9">The sequence shown here is derived from an EMBL/GenBank/DDBJ whole genome shotgun (WGS) entry which is preliminary data.</text>
</comment>
<dbReference type="InterPro" id="IPR046357">
    <property type="entry name" value="PPIase_dom_sf"/>
</dbReference>
<dbReference type="InterPro" id="IPR023034">
    <property type="entry name" value="PPIase_SurA"/>
</dbReference>
<dbReference type="AlphaFoldDB" id="A0A8I1MX84"/>
<gene>
    <name evidence="7" type="primary">surA</name>
    <name evidence="9" type="ORF">J0I24_06555</name>
</gene>
<dbReference type="Gene3D" id="1.10.4030.10">
    <property type="entry name" value="Porin chaperone SurA, peptide-binding domain"/>
    <property type="match status" value="1"/>
</dbReference>
<comment type="function">
    <text evidence="7">Chaperone involved in the correct folding and assembly of outer membrane proteins. Recognizes specific patterns of aromatic residues and the orientation of their side chains, which are found more frequently in integral outer membrane proteins. May act in both early periplasmic and late outer membrane-associated steps of protein maturation.</text>
</comment>
<dbReference type="GO" id="GO:0042277">
    <property type="term" value="F:peptide binding"/>
    <property type="evidence" value="ECO:0007669"/>
    <property type="project" value="InterPro"/>
</dbReference>
<dbReference type="Pfam" id="PF00639">
    <property type="entry name" value="Rotamase"/>
    <property type="match status" value="2"/>
</dbReference>
<dbReference type="GO" id="GO:0043165">
    <property type="term" value="P:Gram-negative-bacterium-type cell outer membrane assembly"/>
    <property type="evidence" value="ECO:0007669"/>
    <property type="project" value="InterPro"/>
</dbReference>